<evidence type="ECO:0000313" key="2">
    <source>
        <dbReference type="Proteomes" id="UP000285326"/>
    </source>
</evidence>
<dbReference type="Proteomes" id="UP000285326">
    <property type="component" value="Unassembled WGS sequence"/>
</dbReference>
<proteinExistence type="predicted"/>
<accession>A0A420IDP6</accession>
<reference evidence="1 2" key="1">
    <citation type="journal article" date="2018" name="BMC Genomics">
        <title>Comparative genome analyses reveal sequence features reflecting distinct modes of host-adaptation between dicot and monocot powdery mildew.</title>
        <authorList>
            <person name="Wu Y."/>
            <person name="Ma X."/>
            <person name="Pan Z."/>
            <person name="Kale S.D."/>
            <person name="Song Y."/>
            <person name="King H."/>
            <person name="Zhang Q."/>
            <person name="Presley C."/>
            <person name="Deng X."/>
            <person name="Wei C.I."/>
            <person name="Xiao S."/>
        </authorList>
    </citation>
    <scope>NUCLEOTIDE SEQUENCE [LARGE SCALE GENOMIC DNA]</scope>
    <source>
        <strain evidence="1">UMSG1</strain>
    </source>
</reference>
<dbReference type="EMBL" id="MCBS01024740">
    <property type="protein sequence ID" value="RKF72664.1"/>
    <property type="molecule type" value="Genomic_DNA"/>
</dbReference>
<gene>
    <name evidence="1" type="ORF">GcM1_247128</name>
</gene>
<protein>
    <submittedName>
        <fullName evidence="1">Uncharacterized protein</fullName>
    </submittedName>
</protein>
<name>A0A420IDP6_9PEZI</name>
<dbReference type="AlphaFoldDB" id="A0A420IDP6"/>
<organism evidence="1 2">
    <name type="scientific">Golovinomyces cichoracearum</name>
    <dbReference type="NCBI Taxonomy" id="62708"/>
    <lineage>
        <taxon>Eukaryota</taxon>
        <taxon>Fungi</taxon>
        <taxon>Dikarya</taxon>
        <taxon>Ascomycota</taxon>
        <taxon>Pezizomycotina</taxon>
        <taxon>Leotiomycetes</taxon>
        <taxon>Erysiphales</taxon>
        <taxon>Erysiphaceae</taxon>
        <taxon>Golovinomyces</taxon>
    </lineage>
</organism>
<comment type="caution">
    <text evidence="1">The sequence shown here is derived from an EMBL/GenBank/DDBJ whole genome shotgun (WGS) entry which is preliminary data.</text>
</comment>
<evidence type="ECO:0000313" key="1">
    <source>
        <dbReference type="EMBL" id="RKF72664.1"/>
    </source>
</evidence>
<sequence length="124" mass="13940">MMKLSNCSVSYSVSMTTTYKLNAADFQRSSIYIYIKKLQTETTESPEPSHPEGCRGREKHTLDSIHLLPKFKSLEVSEKFINSIPPTQVLEANGKLSNDSIDLSCLLILCQDVPLPMRPKFSNS</sequence>